<evidence type="ECO:0000256" key="9">
    <source>
        <dbReference type="SAM" id="SignalP"/>
    </source>
</evidence>
<evidence type="ECO:0000256" key="1">
    <source>
        <dbReference type="ARBA" id="ARBA00004496"/>
    </source>
</evidence>
<dbReference type="InterPro" id="IPR029045">
    <property type="entry name" value="ClpP/crotonase-like_dom_sf"/>
</dbReference>
<gene>
    <name evidence="11" type="ORF">KUV50_14125</name>
</gene>
<dbReference type="Pfam" id="PF03572">
    <property type="entry name" value="Peptidase_S41"/>
    <property type="match status" value="1"/>
</dbReference>
<keyword evidence="5 7" id="KW-0378">Hydrolase</keyword>
<dbReference type="SUPFAM" id="SSF82171">
    <property type="entry name" value="DPP6 N-terminal domain-like"/>
    <property type="match status" value="1"/>
</dbReference>
<dbReference type="Pfam" id="PF26549">
    <property type="entry name" value="Tricorn_N"/>
    <property type="match status" value="1"/>
</dbReference>
<dbReference type="Pfam" id="PF14684">
    <property type="entry name" value="Tricorn_C1"/>
    <property type="match status" value="1"/>
</dbReference>
<dbReference type="InterPro" id="IPR011659">
    <property type="entry name" value="WD40"/>
</dbReference>
<feature type="active site" description="Charge relay system" evidence="8">
    <location>
        <position position="1016"/>
    </location>
</feature>
<evidence type="ECO:0000256" key="4">
    <source>
        <dbReference type="ARBA" id="ARBA00022670"/>
    </source>
</evidence>
<feature type="active site" description="Charge relay system" evidence="8">
    <location>
        <position position="732"/>
    </location>
</feature>
<dbReference type="GO" id="GO:0006508">
    <property type="term" value="P:proteolysis"/>
    <property type="evidence" value="ECO:0007669"/>
    <property type="project" value="UniProtKB-UniRule"/>
</dbReference>
<dbReference type="GO" id="GO:0008236">
    <property type="term" value="F:serine-type peptidase activity"/>
    <property type="evidence" value="ECO:0007669"/>
    <property type="project" value="UniProtKB-UniRule"/>
</dbReference>
<keyword evidence="4 7" id="KW-0645">Protease</keyword>
<keyword evidence="6 7" id="KW-0720">Serine protease</keyword>
<accession>A0A953HVL6</accession>
<dbReference type="Gene3D" id="3.90.226.10">
    <property type="entry name" value="2-enoyl-CoA Hydratase, Chain A, domain 1"/>
    <property type="match status" value="1"/>
</dbReference>
<reference evidence="11" key="1">
    <citation type="submission" date="2021-06" db="EMBL/GenBank/DDBJ databases">
        <title>44 bacteria genomes isolated from Dapeng, Shenzhen.</title>
        <authorList>
            <person name="Zheng W."/>
            <person name="Yu S."/>
            <person name="Huang Y."/>
        </authorList>
    </citation>
    <scope>NUCLEOTIDE SEQUENCE</scope>
    <source>
        <strain evidence="11">DP5N28-2</strain>
    </source>
</reference>
<evidence type="ECO:0000256" key="8">
    <source>
        <dbReference type="PIRSR" id="PIRSR036421-1"/>
    </source>
</evidence>
<dbReference type="SUPFAM" id="SSF50156">
    <property type="entry name" value="PDZ domain-like"/>
    <property type="match status" value="1"/>
</dbReference>
<dbReference type="InterPro" id="IPR012393">
    <property type="entry name" value="Tricorn_protease"/>
</dbReference>
<feature type="domain" description="PDZ" evidence="10">
    <location>
        <begin position="747"/>
        <end position="820"/>
    </location>
</feature>
<dbReference type="SMART" id="SM00245">
    <property type="entry name" value="TSPc"/>
    <property type="match status" value="1"/>
</dbReference>
<comment type="similarity">
    <text evidence="2 7">Belongs to the peptidase S41B family.</text>
</comment>
<dbReference type="CDD" id="cd07562">
    <property type="entry name" value="Peptidase_S41_TRI"/>
    <property type="match status" value="1"/>
</dbReference>
<dbReference type="InterPro" id="IPR036034">
    <property type="entry name" value="PDZ_sf"/>
</dbReference>
<protein>
    <recommendedName>
        <fullName evidence="7">Tricorn protease homolog</fullName>
        <ecNumber evidence="7">3.4.21.-</ecNumber>
    </recommendedName>
</protein>
<evidence type="ECO:0000256" key="3">
    <source>
        <dbReference type="ARBA" id="ARBA00022490"/>
    </source>
</evidence>
<evidence type="ECO:0000256" key="7">
    <source>
        <dbReference type="PIRNR" id="PIRNR036421"/>
    </source>
</evidence>
<feature type="chain" id="PRO_5037751685" description="Tricorn protease homolog" evidence="9">
    <location>
        <begin position="20"/>
        <end position="1053"/>
    </location>
</feature>
<comment type="subcellular location">
    <subcellularLocation>
        <location evidence="1 7">Cytoplasm</location>
    </subcellularLocation>
</comment>
<dbReference type="Gene3D" id="3.30.750.44">
    <property type="match status" value="1"/>
</dbReference>
<dbReference type="SUPFAM" id="SSF52096">
    <property type="entry name" value="ClpP/crotonase"/>
    <property type="match status" value="1"/>
</dbReference>
<dbReference type="Proteomes" id="UP000753961">
    <property type="component" value="Unassembled WGS sequence"/>
</dbReference>
<keyword evidence="12" id="KW-1185">Reference proteome</keyword>
<sequence>MYKNILFFVSFLAICPLFSQENILPRSPALNHDGSQLAFSWQGDIWTYNMETEQSTRLTVNESYEADPAWDPDGQRLVFTTNRFGSADVMMMDLSTGLPNRVTYYSTSDTDPSIDGSGNIYFNSSRAYKQVERVPEIMILPKGEATPYRFMDGMGSEPVVSPDGRWLAFVRGNCRLAREQYRGPANRDIWMYDIESKTYTQITEDQGQDAHPQWTSDGELYFMSARTGRYNVHAVLIGADGTPGSIRQVTKFKNDGIRDFSISMDGKTMVVERMDEFQTVNVRNGKPTSMRFDLPGDAHQYQKKFETLDRKISGYALSPDEKYIALEAHGDLFVVRNDEKNPRANHIVRHAWKDYDPVWNTDSTLLFVSDRNGQEDIYQIRPGDPAFPSLFSSYQTRTEHMIGTPEQRELRMSVSPDHSKVALIRDYGTLLVFDIDSSGNMTNQKTIVKGWAEPTDLAWSPDSRWLAYSQPDLDFNREVFIASADGEQTPVNVSMHPRSDRGPVWSRDGSKLAFISNRNNGDDDVWFVWLKKEDWEKSKQDWKEEPFENKKEDAKKDSVAPVSIDFDKIYRRIEQVTSMPGDESTALFGPEGETIYFNGKEGENSKLFSVKWDGSDLKSIASQTLSDPTLSKDGKKIYYRSRGEMKVFTIANKRSETIPFSAKKKMNHQAERRQVFEELWRVLNDRFYDPKFHGKDWEKLKEKYQPWVMKASTAQDFRDLVNAMLGQLNASHMGLYGSNPEDTDNISTGRLGIEVKPVPNGVEIRHVVPHSPADREESKLKKGDIIRSVDGHALDQSVNFWSAFMEKENEKVWLQIERDGTLENVYIRPASSIGTQLYDEWVEERRNLTEKYSKGRLGYIHIKGMNWPSFESFERELMASGYGKEGLVIDVRYNGGGWTTDMLMTVLMVRQHAYTVPRGSTENLQNHEDFSSHYPFGERLPLSAWTMPAAAICNHSSYSNAEIFSHAFKTLDRGPLIGEPTFGAVISTGGHSLMDGSFVRLPFRGWFVKATHANMEGTPAVPDYILLNPPGIKAQGKDPQLEKAVEVLLKAMD</sequence>
<dbReference type="AlphaFoldDB" id="A0A953HVL6"/>
<name>A0A953HVL6_9BACT</name>
<dbReference type="PANTHER" id="PTHR43253">
    <property type="entry name" value="TRICORN PROTEASE HOMOLOG 2-RELATED"/>
    <property type="match status" value="1"/>
</dbReference>
<dbReference type="Gene3D" id="2.120.10.30">
    <property type="entry name" value="TolB, C-terminal domain"/>
    <property type="match status" value="5"/>
</dbReference>
<evidence type="ECO:0000313" key="11">
    <source>
        <dbReference type="EMBL" id="MBY5959285.1"/>
    </source>
</evidence>
<feature type="signal peptide" evidence="9">
    <location>
        <begin position="1"/>
        <end position="19"/>
    </location>
</feature>
<dbReference type="PROSITE" id="PS50106">
    <property type="entry name" value="PDZ"/>
    <property type="match status" value="1"/>
</dbReference>
<evidence type="ECO:0000256" key="5">
    <source>
        <dbReference type="ARBA" id="ARBA00022801"/>
    </source>
</evidence>
<dbReference type="PIRSF" id="PIRSF036421">
    <property type="entry name" value="Tricorn_protease"/>
    <property type="match status" value="1"/>
</dbReference>
<dbReference type="Pfam" id="PF07676">
    <property type="entry name" value="PD40"/>
    <property type="match status" value="2"/>
</dbReference>
<dbReference type="EMBL" id="JAHVHU010000013">
    <property type="protein sequence ID" value="MBY5959285.1"/>
    <property type="molecule type" value="Genomic_DNA"/>
</dbReference>
<dbReference type="Pfam" id="PF13180">
    <property type="entry name" value="PDZ_2"/>
    <property type="match status" value="1"/>
</dbReference>
<dbReference type="InterPro" id="IPR001478">
    <property type="entry name" value="PDZ"/>
</dbReference>
<dbReference type="Gene3D" id="2.30.42.10">
    <property type="match status" value="1"/>
</dbReference>
<dbReference type="RefSeq" id="WP_222580821.1">
    <property type="nucleotide sequence ID" value="NZ_JAHVHU010000013.1"/>
</dbReference>
<dbReference type="SUPFAM" id="SSF69304">
    <property type="entry name" value="Tricorn protease N-terminal domain"/>
    <property type="match status" value="1"/>
</dbReference>
<dbReference type="InterPro" id="IPR028204">
    <property type="entry name" value="Tricorn_C1"/>
</dbReference>
<feature type="active site" description="Nucleophile" evidence="8">
    <location>
        <position position="959"/>
    </location>
</feature>
<proteinExistence type="inferred from homology"/>
<evidence type="ECO:0000256" key="6">
    <source>
        <dbReference type="ARBA" id="ARBA00022825"/>
    </source>
</evidence>
<comment type="caution">
    <text evidence="11">The sequence shown here is derived from an EMBL/GenBank/DDBJ whole genome shotgun (WGS) entry which is preliminary data.</text>
</comment>
<dbReference type="GO" id="GO:0005737">
    <property type="term" value="C:cytoplasm"/>
    <property type="evidence" value="ECO:0007669"/>
    <property type="project" value="UniProtKB-SubCell"/>
</dbReference>
<evidence type="ECO:0000256" key="2">
    <source>
        <dbReference type="ARBA" id="ARBA00008524"/>
    </source>
</evidence>
<organism evidence="11 12">
    <name type="scientific">Membranihabitans marinus</name>
    <dbReference type="NCBI Taxonomy" id="1227546"/>
    <lineage>
        <taxon>Bacteria</taxon>
        <taxon>Pseudomonadati</taxon>
        <taxon>Bacteroidota</taxon>
        <taxon>Saprospiria</taxon>
        <taxon>Saprospirales</taxon>
        <taxon>Saprospiraceae</taxon>
        <taxon>Membranihabitans</taxon>
    </lineage>
</organism>
<dbReference type="InterPro" id="IPR011042">
    <property type="entry name" value="6-blade_b-propeller_TolB-like"/>
</dbReference>
<evidence type="ECO:0000313" key="12">
    <source>
        <dbReference type="Proteomes" id="UP000753961"/>
    </source>
</evidence>
<dbReference type="EC" id="3.4.21.-" evidence="7"/>
<keyword evidence="9" id="KW-0732">Signal</keyword>
<comment type="function">
    <text evidence="7">Degrades oligopeptides.</text>
</comment>
<dbReference type="InterPro" id="IPR005151">
    <property type="entry name" value="Tail-specific_protease"/>
</dbReference>
<dbReference type="SMART" id="SM00228">
    <property type="entry name" value="PDZ"/>
    <property type="match status" value="1"/>
</dbReference>
<evidence type="ECO:0000259" key="10">
    <source>
        <dbReference type="PROSITE" id="PS50106"/>
    </source>
</evidence>
<keyword evidence="3 7" id="KW-0963">Cytoplasm</keyword>
<dbReference type="PANTHER" id="PTHR43253:SF1">
    <property type="entry name" value="TRICORN PROTEASE HOMOLOG 2-RELATED"/>
    <property type="match status" value="1"/>
</dbReference>